<organism evidence="1 2">
    <name type="scientific">Rufibacter quisquiliarum</name>
    <dbReference type="NCBI Taxonomy" id="1549639"/>
    <lineage>
        <taxon>Bacteria</taxon>
        <taxon>Pseudomonadati</taxon>
        <taxon>Bacteroidota</taxon>
        <taxon>Cytophagia</taxon>
        <taxon>Cytophagales</taxon>
        <taxon>Hymenobacteraceae</taxon>
        <taxon>Rufibacter</taxon>
    </lineage>
</organism>
<dbReference type="RefSeq" id="WP_182513340.1">
    <property type="nucleotide sequence ID" value="NZ_JACJIQ010000010.1"/>
</dbReference>
<keyword evidence="2" id="KW-1185">Reference proteome</keyword>
<name>A0A839GMC1_9BACT</name>
<dbReference type="EMBL" id="JACJIQ010000010">
    <property type="protein sequence ID" value="MBA9077969.1"/>
    <property type="molecule type" value="Genomic_DNA"/>
</dbReference>
<evidence type="ECO:0000313" key="2">
    <source>
        <dbReference type="Proteomes" id="UP000563094"/>
    </source>
</evidence>
<sequence length="87" mass="9720">MEFLILVIAPLSACSCTHGWSFIGGALFCLGYAEGNSENLFLVCFSENRPKTEGQERKLSHVCGHKRTRAPKKCVCDLFLLKEVKNK</sequence>
<comment type="caution">
    <text evidence="1">The sequence shown here is derived from an EMBL/GenBank/DDBJ whole genome shotgun (WGS) entry which is preliminary data.</text>
</comment>
<proteinExistence type="predicted"/>
<reference evidence="1 2" key="1">
    <citation type="submission" date="2020-08" db="EMBL/GenBank/DDBJ databases">
        <title>Genomic Encyclopedia of Type Strains, Phase IV (KMG-IV): sequencing the most valuable type-strain genomes for metagenomic binning, comparative biology and taxonomic classification.</title>
        <authorList>
            <person name="Goeker M."/>
        </authorList>
    </citation>
    <scope>NUCLEOTIDE SEQUENCE [LARGE SCALE GENOMIC DNA]</scope>
    <source>
        <strain evidence="1 2">DSM 29854</strain>
    </source>
</reference>
<dbReference type="Proteomes" id="UP000563094">
    <property type="component" value="Unassembled WGS sequence"/>
</dbReference>
<protein>
    <submittedName>
        <fullName evidence="1">Uncharacterized protein</fullName>
    </submittedName>
</protein>
<dbReference type="AlphaFoldDB" id="A0A839GMC1"/>
<accession>A0A839GMC1</accession>
<evidence type="ECO:0000313" key="1">
    <source>
        <dbReference type="EMBL" id="MBA9077969.1"/>
    </source>
</evidence>
<gene>
    <name evidence="1" type="ORF">FHS90_002692</name>
</gene>